<dbReference type="Proteomes" id="UP000789702">
    <property type="component" value="Unassembled WGS sequence"/>
</dbReference>
<organism evidence="1 2">
    <name type="scientific">Dentiscutata heterogama</name>
    <dbReference type="NCBI Taxonomy" id="1316150"/>
    <lineage>
        <taxon>Eukaryota</taxon>
        <taxon>Fungi</taxon>
        <taxon>Fungi incertae sedis</taxon>
        <taxon>Mucoromycota</taxon>
        <taxon>Glomeromycotina</taxon>
        <taxon>Glomeromycetes</taxon>
        <taxon>Diversisporales</taxon>
        <taxon>Gigasporaceae</taxon>
        <taxon>Dentiscutata</taxon>
    </lineage>
</organism>
<keyword evidence="2" id="KW-1185">Reference proteome</keyword>
<sequence length="58" mass="7003">MYCNIQSMKEIKVRNKQELKALPLHLKKIRHCCHMMETAKKYEPDLPQHCCINRIMAY</sequence>
<reference evidence="1" key="1">
    <citation type="submission" date="2021-06" db="EMBL/GenBank/DDBJ databases">
        <authorList>
            <person name="Kallberg Y."/>
            <person name="Tangrot J."/>
            <person name="Rosling A."/>
        </authorList>
    </citation>
    <scope>NUCLEOTIDE SEQUENCE</scope>
    <source>
        <strain evidence="1">IL203A</strain>
    </source>
</reference>
<gene>
    <name evidence="1" type="ORF">DHETER_LOCUS1811</name>
</gene>
<name>A0ACA9KHC2_9GLOM</name>
<proteinExistence type="predicted"/>
<accession>A0ACA9KHC2</accession>
<evidence type="ECO:0000313" key="2">
    <source>
        <dbReference type="Proteomes" id="UP000789702"/>
    </source>
</evidence>
<comment type="caution">
    <text evidence="1">The sequence shown here is derived from an EMBL/GenBank/DDBJ whole genome shotgun (WGS) entry which is preliminary data.</text>
</comment>
<protein>
    <submittedName>
        <fullName evidence="1">14721_t:CDS:1</fullName>
    </submittedName>
</protein>
<dbReference type="EMBL" id="CAJVPU010001171">
    <property type="protein sequence ID" value="CAG8473255.1"/>
    <property type="molecule type" value="Genomic_DNA"/>
</dbReference>
<evidence type="ECO:0000313" key="1">
    <source>
        <dbReference type="EMBL" id="CAG8473255.1"/>
    </source>
</evidence>